<reference evidence="1" key="1">
    <citation type="journal article" date="2014" name="Front. Microbiol.">
        <title>High frequency of phylogenetically diverse reductive dehalogenase-homologous genes in deep subseafloor sedimentary metagenomes.</title>
        <authorList>
            <person name="Kawai M."/>
            <person name="Futagami T."/>
            <person name="Toyoda A."/>
            <person name="Takaki Y."/>
            <person name="Nishi S."/>
            <person name="Hori S."/>
            <person name="Arai W."/>
            <person name="Tsubouchi T."/>
            <person name="Morono Y."/>
            <person name="Uchiyama I."/>
            <person name="Ito T."/>
            <person name="Fujiyama A."/>
            <person name="Inagaki F."/>
            <person name="Takami H."/>
        </authorList>
    </citation>
    <scope>NUCLEOTIDE SEQUENCE</scope>
    <source>
        <strain evidence="1">Expedition CK06-06</strain>
    </source>
</reference>
<sequence>MGVYDILPEGQQVKCWWCEGKEVKIGDKVLPVRGLDSYSIALQEGGFANVFKNVLMSVIRVATMPDVVDKWGAEIEDEK</sequence>
<evidence type="ECO:0000313" key="1">
    <source>
        <dbReference type="EMBL" id="GAF81326.1"/>
    </source>
</evidence>
<organism evidence="1">
    <name type="scientific">marine sediment metagenome</name>
    <dbReference type="NCBI Taxonomy" id="412755"/>
    <lineage>
        <taxon>unclassified sequences</taxon>
        <taxon>metagenomes</taxon>
        <taxon>ecological metagenomes</taxon>
    </lineage>
</organism>
<proteinExistence type="predicted"/>
<dbReference type="EMBL" id="BARS01009912">
    <property type="protein sequence ID" value="GAF81326.1"/>
    <property type="molecule type" value="Genomic_DNA"/>
</dbReference>
<dbReference type="AlphaFoldDB" id="X0T1T7"/>
<gene>
    <name evidence="1" type="ORF">S01H1_18526</name>
</gene>
<name>X0T1T7_9ZZZZ</name>
<comment type="caution">
    <text evidence="1">The sequence shown here is derived from an EMBL/GenBank/DDBJ whole genome shotgun (WGS) entry which is preliminary data.</text>
</comment>
<accession>X0T1T7</accession>
<protein>
    <submittedName>
        <fullName evidence="1">Uncharacterized protein</fullName>
    </submittedName>
</protein>